<keyword evidence="1" id="KW-0472">Membrane</keyword>
<dbReference type="Proteomes" id="UP000199226">
    <property type="component" value="Unassembled WGS sequence"/>
</dbReference>
<dbReference type="PROSITE" id="PS50192">
    <property type="entry name" value="T_SNARE"/>
    <property type="match status" value="1"/>
</dbReference>
<dbReference type="InterPro" id="IPR000727">
    <property type="entry name" value="T_SNARE_dom"/>
</dbReference>
<accession>A0A1G9W0T2</accession>
<dbReference type="AlphaFoldDB" id="A0A1G9W0T2"/>
<keyword evidence="1" id="KW-0812">Transmembrane</keyword>
<evidence type="ECO:0000313" key="3">
    <source>
        <dbReference type="EMBL" id="SDM78114.1"/>
    </source>
</evidence>
<evidence type="ECO:0000259" key="2">
    <source>
        <dbReference type="PROSITE" id="PS50192"/>
    </source>
</evidence>
<protein>
    <submittedName>
        <fullName evidence="3">Phospholipid/cholesterol/gamma-HCH transport system substrate-binding protein</fullName>
    </submittedName>
</protein>
<dbReference type="InterPro" id="IPR003399">
    <property type="entry name" value="Mce/MlaD"/>
</dbReference>
<evidence type="ECO:0000313" key="4">
    <source>
        <dbReference type="Proteomes" id="UP000199226"/>
    </source>
</evidence>
<keyword evidence="4" id="KW-1185">Reference proteome</keyword>
<dbReference type="EMBL" id="FNHH01000023">
    <property type="protein sequence ID" value="SDM78114.1"/>
    <property type="molecule type" value="Genomic_DNA"/>
</dbReference>
<dbReference type="PANTHER" id="PTHR33371">
    <property type="entry name" value="INTERMEMBRANE PHOSPHOLIPID TRANSPORT SYSTEM BINDING PROTEIN MLAD-RELATED"/>
    <property type="match status" value="1"/>
</dbReference>
<name>A0A1G9W0T2_9SPHI</name>
<organism evidence="3 4">
    <name type="scientific">Daejeonella rubra</name>
    <dbReference type="NCBI Taxonomy" id="990371"/>
    <lineage>
        <taxon>Bacteria</taxon>
        <taxon>Pseudomonadati</taxon>
        <taxon>Bacteroidota</taxon>
        <taxon>Sphingobacteriia</taxon>
        <taxon>Sphingobacteriales</taxon>
        <taxon>Sphingobacteriaceae</taxon>
        <taxon>Daejeonella</taxon>
    </lineage>
</organism>
<feature type="domain" description="T-SNARE coiled-coil homology" evidence="2">
    <location>
        <begin position="163"/>
        <end position="225"/>
    </location>
</feature>
<reference evidence="4" key="1">
    <citation type="submission" date="2016-10" db="EMBL/GenBank/DDBJ databases">
        <authorList>
            <person name="Varghese N."/>
            <person name="Submissions S."/>
        </authorList>
    </citation>
    <scope>NUCLEOTIDE SEQUENCE [LARGE SCALE GENOMIC DNA]</scope>
    <source>
        <strain evidence="4">DSM 24536</strain>
    </source>
</reference>
<dbReference type="Pfam" id="PF02470">
    <property type="entry name" value="MlaD"/>
    <property type="match status" value="1"/>
</dbReference>
<keyword evidence="1" id="KW-1133">Transmembrane helix</keyword>
<dbReference type="RefSeq" id="WP_090705891.1">
    <property type="nucleotide sequence ID" value="NZ_FNHH01000023.1"/>
</dbReference>
<dbReference type="PANTHER" id="PTHR33371:SF4">
    <property type="entry name" value="INTERMEMBRANE PHOSPHOLIPID TRANSPORT SYSTEM BINDING PROTEIN MLAD"/>
    <property type="match status" value="1"/>
</dbReference>
<gene>
    <name evidence="3" type="ORF">SAMN05421813_12329</name>
</gene>
<feature type="transmembrane region" description="Helical" evidence="1">
    <location>
        <begin position="9"/>
        <end position="27"/>
    </location>
</feature>
<dbReference type="InterPro" id="IPR052336">
    <property type="entry name" value="MlaD_Phospholipid_Transporter"/>
</dbReference>
<dbReference type="STRING" id="990371.SAMN05421813_12329"/>
<dbReference type="OrthoDB" id="9769132at2"/>
<proteinExistence type="predicted"/>
<dbReference type="Gene3D" id="1.10.287.950">
    <property type="entry name" value="Methyl-accepting chemotaxis protein"/>
    <property type="match status" value="1"/>
</dbReference>
<evidence type="ECO:0000256" key="1">
    <source>
        <dbReference type="SAM" id="Phobius"/>
    </source>
</evidence>
<sequence>MKITNETKVGVLAAVAITILIVGYSFLKGNDVFSTENEFYAKYDRVDGLATSKPVMVNGYQIGRVSKLTLLSTGQILAQFKIDPEYAIPKNTIARLESTDLLGGKAIVFELGTGSDFAEDGDTLNANIQKGLMDQVEPVQKKAEQIIARLDSVLTSVNSTLSPEFQRNFDRSFASIARTLETLEKTTKTVDGLVANQSSKISGIMTNLESISANFKNNNSKINNIMDNFEKVSDDVAKANFAQTITEANKAVADLQAIVNKVNSGTGTLSQLINDERMYNNLNNAAENLDKLMIDLKANPKRYVSFSVFGGKKD</sequence>